<dbReference type="Gene3D" id="3.30.450.20">
    <property type="entry name" value="PAS domain"/>
    <property type="match status" value="2"/>
</dbReference>
<dbReference type="Proteomes" id="UP000530928">
    <property type="component" value="Unassembled WGS sequence"/>
</dbReference>
<keyword evidence="4" id="KW-1185">Reference proteome</keyword>
<dbReference type="PANTHER" id="PTHR43156:SF2">
    <property type="entry name" value="STAGE II SPORULATION PROTEIN E"/>
    <property type="match status" value="1"/>
</dbReference>
<dbReference type="SMART" id="SM00331">
    <property type="entry name" value="PP2C_SIG"/>
    <property type="match status" value="1"/>
</dbReference>
<feature type="domain" description="PAC" evidence="2">
    <location>
        <begin position="287"/>
        <end position="338"/>
    </location>
</feature>
<dbReference type="InterPro" id="IPR052016">
    <property type="entry name" value="Bact_Sigma-Reg"/>
</dbReference>
<evidence type="ECO:0000259" key="2">
    <source>
        <dbReference type="PROSITE" id="PS50113"/>
    </source>
</evidence>
<dbReference type="SUPFAM" id="SSF81606">
    <property type="entry name" value="PP2C-like"/>
    <property type="match status" value="1"/>
</dbReference>
<dbReference type="Gene3D" id="3.60.40.10">
    <property type="entry name" value="PPM-type phosphatase domain"/>
    <property type="match status" value="1"/>
</dbReference>
<dbReference type="InterPro" id="IPR035965">
    <property type="entry name" value="PAS-like_dom_sf"/>
</dbReference>
<dbReference type="InterPro" id="IPR001932">
    <property type="entry name" value="PPM-type_phosphatase-like_dom"/>
</dbReference>
<gene>
    <name evidence="3" type="ORF">HNR30_007345</name>
</gene>
<evidence type="ECO:0000313" key="3">
    <source>
        <dbReference type="EMBL" id="MBA2895954.1"/>
    </source>
</evidence>
<name>A0A7W0CRE1_9ACTN</name>
<proteinExistence type="predicted"/>
<sequence length="591" mass="65314">MDGLEEGAGTVELIRRRLHELRHAMRREAVIADTTCRLAAQRNVLPAEAAAQLARLSAESGMDLVEVARSLEFDPEPAPSGEPDAVPRWLVSTLQAVHVSAAYLLPVHDPSGRVVDFTVAEANDVAADVTGRGRDYLLGGRVLLRTPGLARSGLFEEYLRVYETGRAFRRGPFEYVEVRDGLLWPASVTVRAVRVEDGILVTWRTHDDEERLVAGWERAQRIAELGWAEWNLATGRALWTPQMYEMFGRDARDGPLGLDELPDTVVAEDQPLVREQMCALLADREAIESEFRVQQRHGVRHLRLVSEPVLDRHGLLVAIRIMAQDVTESRRRERALVRAHERADSEKERAERERLVATHLQDTLLPVRRGVLDLPGLRVALRYHPDEETGRIGGDWFKARPLPDGQVLIAVGDAMGHGLAAAGLMATMRSGLAGLAYTGAPADRLATWLNELMYHANPGITATGTAIIGHYRPADRVLSWVNAGHPGPVLIRDGEASLLESGGGAMLGAFETMEYTLTTTPLKQHDLLLLYTDGIIERRGHDLEEGLRALLEAAADVDVRDDPEQSLDIILRRLGAERSDDDVCLLALTIL</sequence>
<dbReference type="GO" id="GO:0016791">
    <property type="term" value="F:phosphatase activity"/>
    <property type="evidence" value="ECO:0007669"/>
    <property type="project" value="TreeGrafter"/>
</dbReference>
<dbReference type="InterPro" id="IPR013655">
    <property type="entry name" value="PAS_fold_3"/>
</dbReference>
<dbReference type="SUPFAM" id="SSF55785">
    <property type="entry name" value="PYP-like sensor domain (PAS domain)"/>
    <property type="match status" value="2"/>
</dbReference>
<dbReference type="PROSITE" id="PS50113">
    <property type="entry name" value="PAC"/>
    <property type="match status" value="1"/>
</dbReference>
<dbReference type="EMBL" id="JACDUR010000008">
    <property type="protein sequence ID" value="MBA2895954.1"/>
    <property type="molecule type" value="Genomic_DNA"/>
</dbReference>
<dbReference type="InterPro" id="IPR036457">
    <property type="entry name" value="PPM-type-like_dom_sf"/>
</dbReference>
<evidence type="ECO:0000313" key="4">
    <source>
        <dbReference type="Proteomes" id="UP000530928"/>
    </source>
</evidence>
<reference evidence="3 4" key="1">
    <citation type="submission" date="2020-07" db="EMBL/GenBank/DDBJ databases">
        <title>Genomic Encyclopedia of Type Strains, Phase IV (KMG-IV): sequencing the most valuable type-strain genomes for metagenomic binning, comparative biology and taxonomic classification.</title>
        <authorList>
            <person name="Goeker M."/>
        </authorList>
    </citation>
    <scope>NUCLEOTIDE SEQUENCE [LARGE SCALE GENOMIC DNA]</scope>
    <source>
        <strain evidence="3 4">DSM 45533</strain>
    </source>
</reference>
<evidence type="ECO:0000256" key="1">
    <source>
        <dbReference type="ARBA" id="ARBA00022801"/>
    </source>
</evidence>
<organism evidence="3 4">
    <name type="scientific">Nonomuraea soli</name>
    <dbReference type="NCBI Taxonomy" id="1032476"/>
    <lineage>
        <taxon>Bacteria</taxon>
        <taxon>Bacillati</taxon>
        <taxon>Actinomycetota</taxon>
        <taxon>Actinomycetes</taxon>
        <taxon>Streptosporangiales</taxon>
        <taxon>Streptosporangiaceae</taxon>
        <taxon>Nonomuraea</taxon>
    </lineage>
</organism>
<dbReference type="PANTHER" id="PTHR43156">
    <property type="entry name" value="STAGE II SPORULATION PROTEIN E-RELATED"/>
    <property type="match status" value="1"/>
</dbReference>
<keyword evidence="1" id="KW-0378">Hydrolase</keyword>
<dbReference type="Pfam" id="PF08447">
    <property type="entry name" value="PAS_3"/>
    <property type="match status" value="1"/>
</dbReference>
<dbReference type="RefSeq" id="WP_181614707.1">
    <property type="nucleotide sequence ID" value="NZ_BAABAM010000007.1"/>
</dbReference>
<protein>
    <submittedName>
        <fullName evidence="3">Serine phosphatase RsbU (Regulator of sigma subunit)</fullName>
    </submittedName>
</protein>
<comment type="caution">
    <text evidence="3">The sequence shown here is derived from an EMBL/GenBank/DDBJ whole genome shotgun (WGS) entry which is preliminary data.</text>
</comment>
<dbReference type="InterPro" id="IPR000700">
    <property type="entry name" value="PAS-assoc_C"/>
</dbReference>
<dbReference type="AlphaFoldDB" id="A0A7W0CRE1"/>
<accession>A0A7W0CRE1</accession>
<dbReference type="Pfam" id="PF07228">
    <property type="entry name" value="SpoIIE"/>
    <property type="match status" value="1"/>
</dbReference>